<evidence type="ECO:0000313" key="2">
    <source>
        <dbReference type="Proteomes" id="UP000593818"/>
    </source>
</evidence>
<proteinExistence type="predicted"/>
<reference evidence="1 2" key="1">
    <citation type="submission" date="2020-10" db="EMBL/GenBank/DDBJ databases">
        <title>Whole genome sequence of oil-degrading bacteria Rhodococcus pyridinivorans strain 5Ap.</title>
        <authorList>
            <person name="Akhremchuk A.E."/>
            <person name="Valentovich L.N."/>
            <person name="Charniauskaya M.I."/>
            <person name="Bukliarevich H.A."/>
            <person name="Titok M.A."/>
        </authorList>
    </citation>
    <scope>NUCLEOTIDE SEQUENCE [LARGE SCALE GENOMIC DNA]</scope>
    <source>
        <strain evidence="1 2">5Ap</strain>
    </source>
</reference>
<dbReference type="AlphaFoldDB" id="A0A7M2XIP4"/>
<evidence type="ECO:0000313" key="1">
    <source>
        <dbReference type="EMBL" id="QOV97644.1"/>
    </source>
</evidence>
<keyword evidence="2" id="KW-1185">Reference proteome</keyword>
<name>A0A7M2XIP4_9NOCA</name>
<dbReference type="RefSeq" id="WP_193902424.1">
    <property type="nucleotide sequence ID" value="NZ_CP063450.1"/>
</dbReference>
<gene>
    <name evidence="1" type="ORF">INP59_17125</name>
</gene>
<dbReference type="EMBL" id="CP063450">
    <property type="protein sequence ID" value="QOV97644.1"/>
    <property type="molecule type" value="Genomic_DNA"/>
</dbReference>
<dbReference type="Proteomes" id="UP000593818">
    <property type="component" value="Chromosome"/>
</dbReference>
<sequence>MKVRTAPRERATEALKVDVAIWIHRQRNSPAKLTYRQIAAVLEAETGVKVTGEALRQWHATLENPAA</sequence>
<accession>A0A7M2XIP4</accession>
<protein>
    <submittedName>
        <fullName evidence="1">Uncharacterized protein</fullName>
    </submittedName>
</protein>
<organism evidence="1 2">
    <name type="scientific">Rhodococcus pyridinivorans</name>
    <dbReference type="NCBI Taxonomy" id="103816"/>
    <lineage>
        <taxon>Bacteria</taxon>
        <taxon>Bacillati</taxon>
        <taxon>Actinomycetota</taxon>
        <taxon>Actinomycetes</taxon>
        <taxon>Mycobacteriales</taxon>
        <taxon>Nocardiaceae</taxon>
        <taxon>Rhodococcus</taxon>
    </lineage>
</organism>